<evidence type="ECO:0000313" key="2">
    <source>
        <dbReference type="Proteomes" id="UP000821865"/>
    </source>
</evidence>
<dbReference type="Proteomes" id="UP000821865">
    <property type="component" value="Chromosome 2"/>
</dbReference>
<name>A0ACB8DDJ2_DERSI</name>
<protein>
    <submittedName>
        <fullName evidence="1">Uncharacterized protein</fullName>
    </submittedName>
</protein>
<dbReference type="EMBL" id="CM023471">
    <property type="protein sequence ID" value="KAH7966144.1"/>
    <property type="molecule type" value="Genomic_DNA"/>
</dbReference>
<accession>A0ACB8DDJ2</accession>
<proteinExistence type="predicted"/>
<gene>
    <name evidence="1" type="ORF">HPB49_014039</name>
</gene>
<comment type="caution">
    <text evidence="1">The sequence shown here is derived from an EMBL/GenBank/DDBJ whole genome shotgun (WGS) entry which is preliminary data.</text>
</comment>
<reference evidence="1" key="1">
    <citation type="submission" date="2020-05" db="EMBL/GenBank/DDBJ databases">
        <title>Large-scale comparative analyses of tick genomes elucidate their genetic diversity and vector capacities.</title>
        <authorList>
            <person name="Jia N."/>
            <person name="Wang J."/>
            <person name="Shi W."/>
            <person name="Du L."/>
            <person name="Sun Y."/>
            <person name="Zhan W."/>
            <person name="Jiang J."/>
            <person name="Wang Q."/>
            <person name="Zhang B."/>
            <person name="Ji P."/>
            <person name="Sakyi L.B."/>
            <person name="Cui X."/>
            <person name="Yuan T."/>
            <person name="Jiang B."/>
            <person name="Yang W."/>
            <person name="Lam T.T.-Y."/>
            <person name="Chang Q."/>
            <person name="Ding S."/>
            <person name="Wang X."/>
            <person name="Zhu J."/>
            <person name="Ruan X."/>
            <person name="Zhao L."/>
            <person name="Wei J."/>
            <person name="Que T."/>
            <person name="Du C."/>
            <person name="Cheng J."/>
            <person name="Dai P."/>
            <person name="Han X."/>
            <person name="Huang E."/>
            <person name="Gao Y."/>
            <person name="Liu J."/>
            <person name="Shao H."/>
            <person name="Ye R."/>
            <person name="Li L."/>
            <person name="Wei W."/>
            <person name="Wang X."/>
            <person name="Wang C."/>
            <person name="Yang T."/>
            <person name="Huo Q."/>
            <person name="Li W."/>
            <person name="Guo W."/>
            <person name="Chen H."/>
            <person name="Zhou L."/>
            <person name="Ni X."/>
            <person name="Tian J."/>
            <person name="Zhou Y."/>
            <person name="Sheng Y."/>
            <person name="Liu T."/>
            <person name="Pan Y."/>
            <person name="Xia L."/>
            <person name="Li J."/>
            <person name="Zhao F."/>
            <person name="Cao W."/>
        </authorList>
    </citation>
    <scope>NUCLEOTIDE SEQUENCE</scope>
    <source>
        <strain evidence="1">Dsil-2018</strain>
    </source>
</reference>
<evidence type="ECO:0000313" key="1">
    <source>
        <dbReference type="EMBL" id="KAH7966144.1"/>
    </source>
</evidence>
<organism evidence="1 2">
    <name type="scientific">Dermacentor silvarum</name>
    <name type="common">Tick</name>
    <dbReference type="NCBI Taxonomy" id="543639"/>
    <lineage>
        <taxon>Eukaryota</taxon>
        <taxon>Metazoa</taxon>
        <taxon>Ecdysozoa</taxon>
        <taxon>Arthropoda</taxon>
        <taxon>Chelicerata</taxon>
        <taxon>Arachnida</taxon>
        <taxon>Acari</taxon>
        <taxon>Parasitiformes</taxon>
        <taxon>Ixodida</taxon>
        <taxon>Ixodoidea</taxon>
        <taxon>Ixodidae</taxon>
        <taxon>Rhipicephalinae</taxon>
        <taxon>Dermacentor</taxon>
    </lineage>
</organism>
<keyword evidence="2" id="KW-1185">Reference proteome</keyword>
<sequence>MEGRERADLRTQALGERGHLGAASGRGRGLGNYQRPNASRPNAEVIVVPVKDVARIIGRGGSRIREHQDSCGACMWVKKDDADNYFETKIELPGPEEARRKARELIDAIVHPPEEPVCSSKCEEPPPLLNWDKLLAKCDKETKRRWASLAPVIKHFYIEDPQVASMSVEEMVAFRAANNNIVVKYLGPEQEPPPDVATNPVTTFEQAFSNYREILEEIQKRSSRGHLQYRAMPGQSCFKIKTSSESHRQVQGRLWHCCCQP</sequence>